<evidence type="ECO:0000256" key="1">
    <source>
        <dbReference type="SAM" id="MobiDB-lite"/>
    </source>
</evidence>
<sequence>MLSRGERKGWNCRIRQIYYELDKSLTTPEGMCQVCKRYVSCLQMAQCSERLLGMLRGLDGADHLQKGGSHTWSRSVLPQSSCRKPQLSPGVAVPWGHSPTFSTDGKHGGRRRLYSKVTRSRYLYTKHTWEWSFVSLRRGFKCL</sequence>
<evidence type="ECO:0000313" key="2">
    <source>
        <dbReference type="EMBL" id="KAF6474736.1"/>
    </source>
</evidence>
<protein>
    <submittedName>
        <fullName evidence="2">Uncharacterized protein</fullName>
    </submittedName>
</protein>
<feature type="region of interest" description="Disordered" evidence="1">
    <location>
        <begin position="71"/>
        <end position="93"/>
    </location>
</feature>
<reference evidence="2 3" key="1">
    <citation type="journal article" date="2020" name="Nature">
        <title>Six reference-quality genomes reveal evolution of bat adaptations.</title>
        <authorList>
            <person name="Jebb D."/>
            <person name="Huang Z."/>
            <person name="Pippel M."/>
            <person name="Hughes G.M."/>
            <person name="Lavrichenko K."/>
            <person name="Devanna P."/>
            <person name="Winkler S."/>
            <person name="Jermiin L.S."/>
            <person name="Skirmuntt E.C."/>
            <person name="Katzourakis A."/>
            <person name="Burkitt-Gray L."/>
            <person name="Ray D.A."/>
            <person name="Sullivan K.A.M."/>
            <person name="Roscito J.G."/>
            <person name="Kirilenko B.M."/>
            <person name="Davalos L.M."/>
            <person name="Corthals A.P."/>
            <person name="Power M.L."/>
            <person name="Jones G."/>
            <person name="Ransome R.D."/>
            <person name="Dechmann D.K.N."/>
            <person name="Locatelli A.G."/>
            <person name="Puechmaille S.J."/>
            <person name="Fedrigo O."/>
            <person name="Jarvis E.D."/>
            <person name="Hiller M."/>
            <person name="Vernes S.C."/>
            <person name="Myers E.W."/>
            <person name="Teeling E.C."/>
        </authorList>
    </citation>
    <scope>NUCLEOTIDE SEQUENCE [LARGE SCALE GENOMIC DNA]</scope>
    <source>
        <strain evidence="2">MRouAeg1</strain>
        <tissue evidence="2">Muscle</tissue>
    </source>
</reference>
<accession>A0A7J8HQV1</accession>
<feature type="compositionally biased region" description="Polar residues" evidence="1">
    <location>
        <begin position="71"/>
        <end position="83"/>
    </location>
</feature>
<proteinExistence type="predicted"/>
<evidence type="ECO:0000313" key="3">
    <source>
        <dbReference type="Proteomes" id="UP000593571"/>
    </source>
</evidence>
<name>A0A7J8HQV1_ROUAE</name>
<dbReference type="Proteomes" id="UP000593571">
    <property type="component" value="Unassembled WGS sequence"/>
</dbReference>
<gene>
    <name evidence="2" type="ORF">HJG63_010906</name>
</gene>
<dbReference type="EMBL" id="JACASE010000004">
    <property type="protein sequence ID" value="KAF6474736.1"/>
    <property type="molecule type" value="Genomic_DNA"/>
</dbReference>
<dbReference type="AlphaFoldDB" id="A0A7J8HQV1"/>
<organism evidence="2 3">
    <name type="scientific">Rousettus aegyptiacus</name>
    <name type="common">Egyptian fruit bat</name>
    <name type="synonym">Pteropus aegyptiacus</name>
    <dbReference type="NCBI Taxonomy" id="9407"/>
    <lineage>
        <taxon>Eukaryota</taxon>
        <taxon>Metazoa</taxon>
        <taxon>Chordata</taxon>
        <taxon>Craniata</taxon>
        <taxon>Vertebrata</taxon>
        <taxon>Euteleostomi</taxon>
        <taxon>Mammalia</taxon>
        <taxon>Eutheria</taxon>
        <taxon>Laurasiatheria</taxon>
        <taxon>Chiroptera</taxon>
        <taxon>Yinpterochiroptera</taxon>
        <taxon>Pteropodoidea</taxon>
        <taxon>Pteropodidae</taxon>
        <taxon>Rousettinae</taxon>
        <taxon>Rousettus</taxon>
    </lineage>
</organism>
<keyword evidence="3" id="KW-1185">Reference proteome</keyword>
<comment type="caution">
    <text evidence="2">The sequence shown here is derived from an EMBL/GenBank/DDBJ whole genome shotgun (WGS) entry which is preliminary data.</text>
</comment>